<evidence type="ECO:0000313" key="1">
    <source>
        <dbReference type="EMBL" id="SFZ96545.1"/>
    </source>
</evidence>
<accession>A0A1K2IVT1</accession>
<evidence type="ECO:0000313" key="2">
    <source>
        <dbReference type="Proteomes" id="UP000182034"/>
    </source>
</evidence>
<dbReference type="Proteomes" id="UP000182034">
    <property type="component" value="Unassembled WGS sequence"/>
</dbReference>
<dbReference type="EMBL" id="FPKW01000021">
    <property type="protein sequence ID" value="SFZ96545.1"/>
    <property type="molecule type" value="Genomic_DNA"/>
</dbReference>
<name>A0A1K2IVT1_9FLAO</name>
<dbReference type="AlphaFoldDB" id="A0A1K2IVT1"/>
<dbReference type="RefSeq" id="WP_228430188.1">
    <property type="nucleotide sequence ID" value="NZ_FPKW01000021.1"/>
</dbReference>
<protein>
    <submittedName>
        <fullName evidence="1">Uncharacterized protein</fullName>
    </submittedName>
</protein>
<dbReference type="STRING" id="1612149.SAMN05216324_12146"/>
<organism evidence="1 2">
    <name type="scientific">Chryseobacterium limigenitum</name>
    <dbReference type="NCBI Taxonomy" id="1612149"/>
    <lineage>
        <taxon>Bacteria</taxon>
        <taxon>Pseudomonadati</taxon>
        <taxon>Bacteroidota</taxon>
        <taxon>Flavobacteriia</taxon>
        <taxon>Flavobacteriales</taxon>
        <taxon>Weeksellaceae</taxon>
        <taxon>Chryseobacterium group</taxon>
        <taxon>Chryseobacterium</taxon>
    </lineage>
</organism>
<gene>
    <name evidence="1" type="ORF">SAMN05216324_12146</name>
</gene>
<reference evidence="2" key="1">
    <citation type="submission" date="2016-10" db="EMBL/GenBank/DDBJ databases">
        <authorList>
            <person name="Varghese N."/>
            <person name="Submissions S."/>
        </authorList>
    </citation>
    <scope>NUCLEOTIDE SEQUENCE [LARGE SCALE GENOMIC DNA]</scope>
    <source>
        <strain evidence="2">SUR2</strain>
    </source>
</reference>
<keyword evidence="2" id="KW-1185">Reference proteome</keyword>
<proteinExistence type="predicted"/>
<sequence length="373" mass="44179">MNFALKNNINELQPKLKVKKIAYIEIDTHAEIAQDFIEIMQDSHEFEVDYYFSQRIKNQIKESKENIFLSDSSMIMDQLKIKKYDLIIIGTVHRYFNTFQAVTEKFNTSIIIHNINFTNISKTDLIKNVLKNDMIYRLKLWWKEGLFYSSKVYKKAKNLLVLDQELASGKYKFLPLFYTKNIQNSENKVLKIVIPGGVSQMRRDYKRVFSNIRKWENDLRQGLNSGNKLIEFIFLGKADGQELREIVDLEKSLERISITYFSERVSQNDFEKWMREADVLWCPIQQETEFFSQKEIYGTTKMTGNLGDAIKYGKLAVFPKNYPSKLDFIIPENDNLMEQFIQLKNINFDFQKNYNKKLVQENLEKILSNQIES</sequence>